<evidence type="ECO:0008006" key="9">
    <source>
        <dbReference type="Google" id="ProtNLM"/>
    </source>
</evidence>
<dbReference type="InterPro" id="IPR013325">
    <property type="entry name" value="RNA_pol_sigma_r2"/>
</dbReference>
<dbReference type="CDD" id="cd06171">
    <property type="entry name" value="Sigma70_r4"/>
    <property type="match status" value="1"/>
</dbReference>
<dbReference type="RefSeq" id="WP_126989745.1">
    <property type="nucleotide sequence ID" value="NZ_JTFC01000015.1"/>
</dbReference>
<dbReference type="PANTHER" id="PTHR43133">
    <property type="entry name" value="RNA POLYMERASE ECF-TYPE SIGMA FACTO"/>
    <property type="match status" value="1"/>
</dbReference>
<proteinExistence type="inferred from homology"/>
<evidence type="ECO:0000256" key="2">
    <source>
        <dbReference type="ARBA" id="ARBA00023015"/>
    </source>
</evidence>
<reference evidence="7 8" key="1">
    <citation type="submission" date="2014-11" db="EMBL/GenBank/DDBJ databases">
        <title>Genome sequence and analysis of novel Kurthia sp.</title>
        <authorList>
            <person name="Lawson J.N."/>
            <person name="Gonzalez J.E."/>
            <person name="Rinauldi L."/>
            <person name="Xuan Z."/>
            <person name="Firman A."/>
            <person name="Shaddox L."/>
            <person name="Trudeau A."/>
            <person name="Shah S."/>
            <person name="Reiman D."/>
        </authorList>
    </citation>
    <scope>NUCLEOTIDE SEQUENCE [LARGE SCALE GENOMIC DNA]</scope>
    <source>
        <strain evidence="7 8">3B1D</strain>
    </source>
</reference>
<dbReference type="EMBL" id="JTFC01000015">
    <property type="protein sequence ID" value="RUS57643.1"/>
    <property type="molecule type" value="Genomic_DNA"/>
</dbReference>
<accession>A0A433RWJ1</accession>
<dbReference type="GO" id="GO:0006352">
    <property type="term" value="P:DNA-templated transcription initiation"/>
    <property type="evidence" value="ECO:0007669"/>
    <property type="project" value="InterPro"/>
</dbReference>
<comment type="caution">
    <text evidence="7">The sequence shown here is derived from an EMBL/GenBank/DDBJ whole genome shotgun (WGS) entry which is preliminary data.</text>
</comment>
<dbReference type="SUPFAM" id="SSF88946">
    <property type="entry name" value="Sigma2 domain of RNA polymerase sigma factors"/>
    <property type="match status" value="1"/>
</dbReference>
<dbReference type="Gene3D" id="1.10.10.10">
    <property type="entry name" value="Winged helix-like DNA-binding domain superfamily/Winged helix DNA-binding domain"/>
    <property type="match status" value="1"/>
</dbReference>
<dbReference type="GO" id="GO:0016987">
    <property type="term" value="F:sigma factor activity"/>
    <property type="evidence" value="ECO:0007669"/>
    <property type="project" value="UniProtKB-KW"/>
</dbReference>
<feature type="domain" description="RNA polymerase sigma-70 region 2" evidence="5">
    <location>
        <begin position="9"/>
        <end position="73"/>
    </location>
</feature>
<organism evidence="7 8">
    <name type="scientific">Candidatus Kurthia intestinigallinarum</name>
    <dbReference type="NCBI Taxonomy" id="1562256"/>
    <lineage>
        <taxon>Bacteria</taxon>
        <taxon>Bacillati</taxon>
        <taxon>Bacillota</taxon>
        <taxon>Bacilli</taxon>
        <taxon>Bacillales</taxon>
        <taxon>Caryophanaceae</taxon>
        <taxon>Kurthia</taxon>
    </lineage>
</organism>
<dbReference type="InterPro" id="IPR013324">
    <property type="entry name" value="RNA_pol_sigma_r3/r4-like"/>
</dbReference>
<dbReference type="PANTHER" id="PTHR43133:SF51">
    <property type="entry name" value="RNA POLYMERASE SIGMA FACTOR"/>
    <property type="match status" value="1"/>
</dbReference>
<evidence type="ECO:0000313" key="8">
    <source>
        <dbReference type="Proteomes" id="UP000288623"/>
    </source>
</evidence>
<evidence type="ECO:0000256" key="1">
    <source>
        <dbReference type="ARBA" id="ARBA00010641"/>
    </source>
</evidence>
<keyword evidence="8" id="KW-1185">Reference proteome</keyword>
<dbReference type="InterPro" id="IPR036388">
    <property type="entry name" value="WH-like_DNA-bd_sf"/>
</dbReference>
<dbReference type="InterPro" id="IPR014284">
    <property type="entry name" value="RNA_pol_sigma-70_dom"/>
</dbReference>
<feature type="domain" description="RNA polymerase sigma factor 70 region 4 type 2" evidence="6">
    <location>
        <begin position="101"/>
        <end position="153"/>
    </location>
</feature>
<keyword evidence="4" id="KW-0804">Transcription</keyword>
<keyword evidence="2" id="KW-0805">Transcription regulation</keyword>
<gene>
    <name evidence="7" type="ORF">QI30_04400</name>
</gene>
<name>A0A433RWJ1_9BACL</name>
<dbReference type="InterPro" id="IPR007627">
    <property type="entry name" value="RNA_pol_sigma70_r2"/>
</dbReference>
<dbReference type="Pfam" id="PF04542">
    <property type="entry name" value="Sigma70_r2"/>
    <property type="match status" value="1"/>
</dbReference>
<dbReference type="NCBIfam" id="TIGR02937">
    <property type="entry name" value="sigma70-ECF"/>
    <property type="match status" value="1"/>
</dbReference>
<evidence type="ECO:0000259" key="6">
    <source>
        <dbReference type="Pfam" id="PF08281"/>
    </source>
</evidence>
<dbReference type="OrthoDB" id="9794508at2"/>
<sequence length="170" mass="20340">MQLREIMTTYGEACIRFAYLYTKDWNAAEEVVQDVFLAYVNQHEAFRGDSSLKTYLLKITANKSKDYLRKKKRWGWLSFEEPPEKVTASSERLLEREEEQQELLQALHRIPLKYREVLILYYYEEMNTTDIAALLQCSKNTIKTRLIRGRNQLKAQLKDNDWEVLMNEEF</sequence>
<dbReference type="InterPro" id="IPR013249">
    <property type="entry name" value="RNA_pol_sigma70_r4_t2"/>
</dbReference>
<comment type="similarity">
    <text evidence="1">Belongs to the sigma-70 factor family. ECF subfamily.</text>
</comment>
<dbReference type="Pfam" id="PF08281">
    <property type="entry name" value="Sigma70_r4_2"/>
    <property type="match status" value="1"/>
</dbReference>
<evidence type="ECO:0000313" key="7">
    <source>
        <dbReference type="EMBL" id="RUS57643.1"/>
    </source>
</evidence>
<dbReference type="InterPro" id="IPR039425">
    <property type="entry name" value="RNA_pol_sigma-70-like"/>
</dbReference>
<evidence type="ECO:0000256" key="3">
    <source>
        <dbReference type="ARBA" id="ARBA00023082"/>
    </source>
</evidence>
<evidence type="ECO:0000259" key="5">
    <source>
        <dbReference type="Pfam" id="PF04542"/>
    </source>
</evidence>
<dbReference type="Gene3D" id="1.10.1740.10">
    <property type="match status" value="1"/>
</dbReference>
<dbReference type="SUPFAM" id="SSF88659">
    <property type="entry name" value="Sigma3 and sigma4 domains of RNA polymerase sigma factors"/>
    <property type="match status" value="1"/>
</dbReference>
<dbReference type="Proteomes" id="UP000288623">
    <property type="component" value="Unassembled WGS sequence"/>
</dbReference>
<evidence type="ECO:0000256" key="4">
    <source>
        <dbReference type="ARBA" id="ARBA00023163"/>
    </source>
</evidence>
<dbReference type="GO" id="GO:0003677">
    <property type="term" value="F:DNA binding"/>
    <property type="evidence" value="ECO:0007669"/>
    <property type="project" value="InterPro"/>
</dbReference>
<dbReference type="AlphaFoldDB" id="A0A433RWJ1"/>
<protein>
    <recommendedName>
        <fullName evidence="9">RNA polymerase sigma-70 factor</fullName>
    </recommendedName>
</protein>
<keyword evidence="3" id="KW-0731">Sigma factor</keyword>